<dbReference type="RefSeq" id="WP_143878714.1">
    <property type="nucleotide sequence ID" value="NZ_BAABLZ010000001.1"/>
</dbReference>
<feature type="domain" description="Cytochrome c" evidence="5">
    <location>
        <begin position="51"/>
        <end position="146"/>
    </location>
</feature>
<dbReference type="PROSITE" id="PS51007">
    <property type="entry name" value="CYTC"/>
    <property type="match status" value="2"/>
</dbReference>
<proteinExistence type="predicted"/>
<dbReference type="GO" id="GO:0020037">
    <property type="term" value="F:heme binding"/>
    <property type="evidence" value="ECO:0007669"/>
    <property type="project" value="InterPro"/>
</dbReference>
<dbReference type="Proteomes" id="UP000315891">
    <property type="component" value="Chromosome"/>
</dbReference>
<evidence type="ECO:0000256" key="4">
    <source>
        <dbReference type="PROSITE-ProRule" id="PRU00433"/>
    </source>
</evidence>
<evidence type="ECO:0000313" key="6">
    <source>
        <dbReference type="EMBL" id="QDQ73201.1"/>
    </source>
</evidence>
<dbReference type="AlphaFoldDB" id="A0A516V3U6"/>
<dbReference type="Pfam" id="PF00034">
    <property type="entry name" value="Cytochrom_C"/>
    <property type="match status" value="1"/>
</dbReference>
<gene>
    <name evidence="6" type="ORF">FNZ56_04615</name>
</gene>
<accession>A0A516V3U6</accession>
<dbReference type="Gene3D" id="1.10.760.10">
    <property type="entry name" value="Cytochrome c-like domain"/>
    <property type="match status" value="2"/>
</dbReference>
<keyword evidence="7" id="KW-1185">Reference proteome</keyword>
<keyword evidence="3 4" id="KW-0408">Iron</keyword>
<keyword evidence="1 4" id="KW-0349">Heme</keyword>
<feature type="domain" description="Cytochrome c" evidence="5">
    <location>
        <begin position="191"/>
        <end position="284"/>
    </location>
</feature>
<reference evidence="6 7" key="1">
    <citation type="submission" date="2019-07" db="EMBL/GenBank/DDBJ databases">
        <title>Lysobacter weifangensis sp. nov., isolated from bensulfuron-methyl contaminated farmland soil.</title>
        <authorList>
            <person name="Zhao H."/>
        </authorList>
    </citation>
    <scope>NUCLEOTIDE SEQUENCE [LARGE SCALE GENOMIC DNA]</scope>
    <source>
        <strain evidence="6 7">CC-Bw-6</strain>
    </source>
</reference>
<dbReference type="SUPFAM" id="SSF46626">
    <property type="entry name" value="Cytochrome c"/>
    <property type="match status" value="2"/>
</dbReference>
<evidence type="ECO:0000313" key="7">
    <source>
        <dbReference type="Proteomes" id="UP000315891"/>
    </source>
</evidence>
<dbReference type="GO" id="GO:0009055">
    <property type="term" value="F:electron transfer activity"/>
    <property type="evidence" value="ECO:0007669"/>
    <property type="project" value="InterPro"/>
</dbReference>
<protein>
    <submittedName>
        <fullName evidence="6">Cytochrome c</fullName>
    </submittedName>
</protein>
<dbReference type="EMBL" id="CP041742">
    <property type="protein sequence ID" value="QDQ73201.1"/>
    <property type="molecule type" value="Genomic_DNA"/>
</dbReference>
<name>A0A516V3U6_9GAMM</name>
<keyword evidence="2 4" id="KW-0479">Metal-binding</keyword>
<evidence type="ECO:0000256" key="3">
    <source>
        <dbReference type="ARBA" id="ARBA00023004"/>
    </source>
</evidence>
<dbReference type="GO" id="GO:0046872">
    <property type="term" value="F:metal ion binding"/>
    <property type="evidence" value="ECO:0007669"/>
    <property type="project" value="UniProtKB-KW"/>
</dbReference>
<evidence type="ECO:0000259" key="5">
    <source>
        <dbReference type="PROSITE" id="PS51007"/>
    </source>
</evidence>
<organism evidence="6 7">
    <name type="scientific">Pseudoluteimonas lycopersici</name>
    <dbReference type="NCBI Taxonomy" id="1324796"/>
    <lineage>
        <taxon>Bacteria</taxon>
        <taxon>Pseudomonadati</taxon>
        <taxon>Pseudomonadota</taxon>
        <taxon>Gammaproteobacteria</taxon>
        <taxon>Lysobacterales</taxon>
        <taxon>Lysobacteraceae</taxon>
        <taxon>Pseudoluteimonas</taxon>
    </lineage>
</organism>
<evidence type="ECO:0000256" key="1">
    <source>
        <dbReference type="ARBA" id="ARBA00022617"/>
    </source>
</evidence>
<dbReference type="OrthoDB" id="9811281at2"/>
<evidence type="ECO:0000256" key="2">
    <source>
        <dbReference type="ARBA" id="ARBA00022723"/>
    </source>
</evidence>
<dbReference type="InterPro" id="IPR009056">
    <property type="entry name" value="Cyt_c-like_dom"/>
</dbReference>
<sequence length="297" mass="32672">MRVAKTVLLAIGSIVGLVVTGIGVVYAASEWKLRRDYPPPAVAFDMGKLQPDAKEGRRMSKVLGCWAGCHGREGEGGSIDMDGYYSVSAPTLSSVLPGYSDEELVRLVRYGIKRDGSSALGMISYTFYPLSDADLANVIAHLRKQPTLAPRERHRSVTFMARWRLLAGGWQLAADQVDPARPRWGELPRTNAFERGRYLASVTCSECHGLDFRGNRFADNTYDGGPPLAVLAAYDDDAFRRLMRTGNGVGGRDLGEMGWVARNGFVNFTDREIADVYEFLRRDQGLPFAGPASGERE</sequence>
<dbReference type="InterPro" id="IPR036909">
    <property type="entry name" value="Cyt_c-like_dom_sf"/>
</dbReference>